<dbReference type="Gene3D" id="6.10.140.1740">
    <property type="match status" value="1"/>
</dbReference>
<dbReference type="GO" id="GO:0005634">
    <property type="term" value="C:nucleus"/>
    <property type="evidence" value="ECO:0007669"/>
    <property type="project" value="UniProtKB-SubCell"/>
</dbReference>
<evidence type="ECO:0000259" key="13">
    <source>
        <dbReference type="PROSITE" id="PS50016"/>
    </source>
</evidence>
<keyword evidence="4 10" id="KW-0863">Zinc-finger</keyword>
<evidence type="ECO:0000256" key="10">
    <source>
        <dbReference type="PROSITE-ProRule" id="PRU00146"/>
    </source>
</evidence>
<dbReference type="InterPro" id="IPR019787">
    <property type="entry name" value="Znf_PHD-finger"/>
</dbReference>
<dbReference type="Pfam" id="PF12998">
    <property type="entry name" value="ING"/>
    <property type="match status" value="1"/>
</dbReference>
<feature type="binding site" evidence="9">
    <location>
        <position position="200"/>
    </location>
    <ligand>
        <name>Zn(2+)</name>
        <dbReference type="ChEBI" id="CHEBI:29105"/>
        <label>1</label>
    </ligand>
</feature>
<feature type="binding site" evidence="9">
    <location>
        <position position="178"/>
    </location>
    <ligand>
        <name>Zn(2+)</name>
        <dbReference type="ChEBI" id="CHEBI:29105"/>
        <label>1</label>
    </ligand>
</feature>
<feature type="domain" description="PHD-type" evidence="13">
    <location>
        <begin position="173"/>
        <end position="222"/>
    </location>
</feature>
<protein>
    <recommendedName>
        <fullName evidence="11">Chromatin modification-related protein</fullName>
    </recommendedName>
</protein>
<proteinExistence type="inferred from homology"/>
<evidence type="ECO:0000256" key="7">
    <source>
        <dbReference type="ARBA" id="ARBA00023242"/>
    </source>
</evidence>
<feature type="binding site" evidence="9">
    <location>
        <position position="216"/>
    </location>
    <ligand>
        <name>Zn(2+)</name>
        <dbReference type="ChEBI" id="CHEBI:29105"/>
        <label>2</label>
    </ligand>
</feature>
<dbReference type="PROSITE" id="PS01359">
    <property type="entry name" value="ZF_PHD_1"/>
    <property type="match status" value="1"/>
</dbReference>
<keyword evidence="3 9" id="KW-0479">Metal-binding</keyword>
<feature type="binding site" evidence="9">
    <location>
        <position position="219"/>
    </location>
    <ligand>
        <name>Zn(2+)</name>
        <dbReference type="ChEBI" id="CHEBI:29105"/>
        <label>2</label>
    </ligand>
</feature>
<gene>
    <name evidence="14" type="primary">PARPA_10107.1 scaffold 39588</name>
</gene>
<dbReference type="GO" id="GO:0008270">
    <property type="term" value="F:zinc ion binding"/>
    <property type="evidence" value="ECO:0007669"/>
    <property type="project" value="UniProtKB-KW"/>
</dbReference>
<dbReference type="CDD" id="cd16859">
    <property type="entry name" value="ING_ING4_5"/>
    <property type="match status" value="1"/>
</dbReference>
<keyword evidence="6 11" id="KW-0156">Chromatin regulator</keyword>
<comment type="domain">
    <text evidence="11">The PHD-type zinc finger mediates the binding to H3K4me3.</text>
</comment>
<dbReference type="STRING" id="35722.A0A0B7NLP2"/>
<evidence type="ECO:0000256" key="12">
    <source>
        <dbReference type="SAM" id="MobiDB-lite"/>
    </source>
</evidence>
<dbReference type="CDD" id="cd15505">
    <property type="entry name" value="PHD_ING"/>
    <property type="match status" value="1"/>
</dbReference>
<sequence length="229" mass="25578">MKKEAEIVASYLTEYSDNEGAEDLMAQVATESTSLTKSGKKLTVEERKKRLEHIGQLLNETLKKGEEKLALAKSTYDTVDRHCSRLDNDLQKIEDEQIIGPGRTASISFSTPAKRDASAMEDAALKKQASRKRSRKAQTESMTDENAFSQEDAIHEAQAAASLSDLPIDPNEPLYCYCSQVSFGEMVACDSGDCEIEWFHLECVGLKTPPRGKWYCKNCTVDLKKKKKL</sequence>
<dbReference type="FunFam" id="3.30.40.10:FF:000016">
    <property type="entry name" value="Inhibitor of growth protein"/>
    <property type="match status" value="1"/>
</dbReference>
<keyword evidence="5 9" id="KW-0862">Zinc</keyword>
<dbReference type="InterPro" id="IPR001965">
    <property type="entry name" value="Znf_PHD"/>
</dbReference>
<reference evidence="14 15" key="1">
    <citation type="submission" date="2014-09" db="EMBL/GenBank/DDBJ databases">
        <authorList>
            <person name="Ellenberger Sabrina"/>
        </authorList>
    </citation>
    <scope>NUCLEOTIDE SEQUENCE [LARGE SCALE GENOMIC DNA]</scope>
    <source>
        <strain evidence="14 15">CBS 412.66</strain>
    </source>
</reference>
<dbReference type="SMART" id="SM01408">
    <property type="entry name" value="ING"/>
    <property type="match status" value="1"/>
</dbReference>
<name>A0A0B7NLP2_9FUNG</name>
<dbReference type="InterPro" id="IPR019786">
    <property type="entry name" value="Zinc_finger_PHD-type_CS"/>
</dbReference>
<evidence type="ECO:0000256" key="5">
    <source>
        <dbReference type="ARBA" id="ARBA00022833"/>
    </source>
</evidence>
<keyword evidence="7 11" id="KW-0539">Nucleus</keyword>
<feature type="site" description="Histone H3K4me3 binding" evidence="8">
    <location>
        <position position="186"/>
    </location>
</feature>
<accession>A0A0B7NLP2</accession>
<dbReference type="Proteomes" id="UP000054107">
    <property type="component" value="Unassembled WGS sequence"/>
</dbReference>
<comment type="subunit">
    <text evidence="11">Component of an histone acetyltransferase complex. Interacts with H3K4me3 and to a lesser extent with H3K4me2.</text>
</comment>
<dbReference type="GO" id="GO:0006355">
    <property type="term" value="P:regulation of DNA-templated transcription"/>
    <property type="evidence" value="ECO:0007669"/>
    <property type="project" value="TreeGrafter"/>
</dbReference>
<feature type="binding site" evidence="9">
    <location>
        <position position="176"/>
    </location>
    <ligand>
        <name>Zn(2+)</name>
        <dbReference type="ChEBI" id="CHEBI:29105"/>
        <label>1</label>
    </ligand>
</feature>
<evidence type="ECO:0000256" key="8">
    <source>
        <dbReference type="PIRSR" id="PIRSR628651-50"/>
    </source>
</evidence>
<comment type="similarity">
    <text evidence="2 11">Belongs to the ING family.</text>
</comment>
<feature type="binding site" evidence="9">
    <location>
        <position position="194"/>
    </location>
    <ligand>
        <name>Zn(2+)</name>
        <dbReference type="ChEBI" id="CHEBI:29105"/>
        <label>2</label>
    </ligand>
</feature>
<feature type="site" description="Histone H3K4me3 binding" evidence="8">
    <location>
        <position position="175"/>
    </location>
</feature>
<evidence type="ECO:0000256" key="4">
    <source>
        <dbReference type="ARBA" id="ARBA00022771"/>
    </source>
</evidence>
<feature type="site" description="Histone H3K4me3 binding" evidence="8">
    <location>
        <position position="190"/>
    </location>
</feature>
<feature type="region of interest" description="Disordered" evidence="12">
    <location>
        <begin position="103"/>
        <end position="147"/>
    </location>
</feature>
<dbReference type="PANTHER" id="PTHR10333:SF42">
    <property type="entry name" value="INHIBITOR OF GROWTH PROTEIN 5"/>
    <property type="match status" value="1"/>
</dbReference>
<dbReference type="AlphaFoldDB" id="A0A0B7NLP2"/>
<dbReference type="InterPro" id="IPR011011">
    <property type="entry name" value="Znf_FYVE_PHD"/>
</dbReference>
<evidence type="ECO:0000256" key="1">
    <source>
        <dbReference type="ARBA" id="ARBA00004123"/>
    </source>
</evidence>
<comment type="subcellular location">
    <subcellularLocation>
        <location evidence="1 11">Nucleus</location>
    </subcellularLocation>
</comment>
<evidence type="ECO:0000313" key="15">
    <source>
        <dbReference type="Proteomes" id="UP000054107"/>
    </source>
</evidence>
<dbReference type="SMART" id="SM00249">
    <property type="entry name" value="PHD"/>
    <property type="match status" value="1"/>
</dbReference>
<keyword evidence="15" id="KW-1185">Reference proteome</keyword>
<dbReference type="InterPro" id="IPR028651">
    <property type="entry name" value="ING_fam"/>
</dbReference>
<dbReference type="SUPFAM" id="SSF57903">
    <property type="entry name" value="FYVE/PHD zinc finger"/>
    <property type="match status" value="1"/>
</dbReference>
<evidence type="ECO:0000313" key="14">
    <source>
        <dbReference type="EMBL" id="CEP15863.1"/>
    </source>
</evidence>
<dbReference type="OrthoDB" id="5411773at2759"/>
<dbReference type="InterPro" id="IPR024610">
    <property type="entry name" value="ING_N_histone-binding"/>
</dbReference>
<evidence type="ECO:0000256" key="9">
    <source>
        <dbReference type="PIRSR" id="PIRSR628651-51"/>
    </source>
</evidence>
<dbReference type="PROSITE" id="PS50016">
    <property type="entry name" value="ZF_PHD_2"/>
    <property type="match status" value="1"/>
</dbReference>
<evidence type="ECO:0000256" key="6">
    <source>
        <dbReference type="ARBA" id="ARBA00022853"/>
    </source>
</evidence>
<dbReference type="PANTHER" id="PTHR10333">
    <property type="entry name" value="INHIBITOR OF GROWTH PROTEIN"/>
    <property type="match status" value="1"/>
</dbReference>
<feature type="site" description="Histone H3K4me3 binding" evidence="8">
    <location>
        <position position="198"/>
    </location>
</feature>
<dbReference type="InterPro" id="IPR013083">
    <property type="entry name" value="Znf_RING/FYVE/PHD"/>
</dbReference>
<evidence type="ECO:0000256" key="11">
    <source>
        <dbReference type="RuleBase" id="RU361213"/>
    </source>
</evidence>
<evidence type="ECO:0000256" key="3">
    <source>
        <dbReference type="ARBA" id="ARBA00022723"/>
    </source>
</evidence>
<evidence type="ECO:0000256" key="2">
    <source>
        <dbReference type="ARBA" id="ARBA00010210"/>
    </source>
</evidence>
<dbReference type="GO" id="GO:0006325">
    <property type="term" value="P:chromatin organization"/>
    <property type="evidence" value="ECO:0007669"/>
    <property type="project" value="UniProtKB-KW"/>
</dbReference>
<feature type="binding site" evidence="9">
    <location>
        <position position="203"/>
    </location>
    <ligand>
        <name>Zn(2+)</name>
        <dbReference type="ChEBI" id="CHEBI:29105"/>
        <label>1</label>
    </ligand>
</feature>
<feature type="binding site" evidence="9">
    <location>
        <position position="189"/>
    </location>
    <ligand>
        <name>Zn(2+)</name>
        <dbReference type="ChEBI" id="CHEBI:29105"/>
        <label>2</label>
    </ligand>
</feature>
<organism evidence="14 15">
    <name type="scientific">Parasitella parasitica</name>
    <dbReference type="NCBI Taxonomy" id="35722"/>
    <lineage>
        <taxon>Eukaryota</taxon>
        <taxon>Fungi</taxon>
        <taxon>Fungi incertae sedis</taxon>
        <taxon>Mucoromycota</taxon>
        <taxon>Mucoromycotina</taxon>
        <taxon>Mucoromycetes</taxon>
        <taxon>Mucorales</taxon>
        <taxon>Mucorineae</taxon>
        <taxon>Mucoraceae</taxon>
        <taxon>Parasitella</taxon>
    </lineage>
</organism>
<dbReference type="EMBL" id="LN732700">
    <property type="protein sequence ID" value="CEP15863.1"/>
    <property type="molecule type" value="Genomic_DNA"/>
</dbReference>
<comment type="function">
    <text evidence="11">Component of an histone acetyltransferase complex.</text>
</comment>
<dbReference type="Gene3D" id="3.30.40.10">
    <property type="entry name" value="Zinc/RING finger domain, C3HC4 (zinc finger)"/>
    <property type="match status" value="1"/>
</dbReference>